<dbReference type="GO" id="GO:0030132">
    <property type="term" value="C:clathrin coat of coated pit"/>
    <property type="evidence" value="ECO:0007669"/>
    <property type="project" value="InterPro"/>
</dbReference>
<dbReference type="Proteomes" id="UP001209878">
    <property type="component" value="Unassembled WGS sequence"/>
</dbReference>
<protein>
    <recommendedName>
        <fullName evidence="3">Clathrin heavy chain</fullName>
    </recommendedName>
</protein>
<evidence type="ECO:0000313" key="2">
    <source>
        <dbReference type="Proteomes" id="UP001209878"/>
    </source>
</evidence>
<sequence length="359" mass="39744">MTSDKHICVRSSHIEDHTDEKLMVLDLTSVNHCLQFLPYKADGAMVSPPSSNGHDYLLALKVGDTMVVVGLEQDSQTHYSCDITEVQYWTWVSSDTLAFVTDNDVLHWTVAEETTPQKVFCRHSRLNYSEVVGYKADNTMTWFAVTGLLPQTDGIYGVSQLYFTDKQLTQCITAHAVTFTEYRFHGNKFPSTVLCVAGRESNGHGKVDVIELEPHVPGNLALGTHCDLIPFSGSGEKYDFPISIQASSAYGVLYVITKYGSLYLSDLETATCLCCIRISTAIVFTCALSSLSQGIIVVNRSGQVQAVDIKPHRLIHHVENVLKKSAHAERLRKVLPLVPLSPTTCNDENQEASNRRPSS</sequence>
<dbReference type="GO" id="GO:0006898">
    <property type="term" value="P:receptor-mediated endocytosis"/>
    <property type="evidence" value="ECO:0007669"/>
    <property type="project" value="TreeGrafter"/>
</dbReference>
<dbReference type="GO" id="GO:0071439">
    <property type="term" value="C:clathrin complex"/>
    <property type="evidence" value="ECO:0007669"/>
    <property type="project" value="TreeGrafter"/>
</dbReference>
<dbReference type="GO" id="GO:0005198">
    <property type="term" value="F:structural molecule activity"/>
    <property type="evidence" value="ECO:0007669"/>
    <property type="project" value="InterPro"/>
</dbReference>
<gene>
    <name evidence="1" type="ORF">NP493_913g02015</name>
</gene>
<dbReference type="GO" id="GO:0030130">
    <property type="term" value="C:clathrin coat of trans-Golgi network vesicle"/>
    <property type="evidence" value="ECO:0007669"/>
    <property type="project" value="InterPro"/>
</dbReference>
<dbReference type="PANTHER" id="PTHR10292:SF1">
    <property type="entry name" value="CLATHRIN HEAVY CHAIN"/>
    <property type="match status" value="1"/>
</dbReference>
<proteinExistence type="predicted"/>
<dbReference type="PANTHER" id="PTHR10292">
    <property type="entry name" value="CLATHRIN HEAVY CHAIN RELATED"/>
    <property type="match status" value="1"/>
</dbReference>
<organism evidence="1 2">
    <name type="scientific">Ridgeia piscesae</name>
    <name type="common">Tubeworm</name>
    <dbReference type="NCBI Taxonomy" id="27915"/>
    <lineage>
        <taxon>Eukaryota</taxon>
        <taxon>Metazoa</taxon>
        <taxon>Spiralia</taxon>
        <taxon>Lophotrochozoa</taxon>
        <taxon>Annelida</taxon>
        <taxon>Polychaeta</taxon>
        <taxon>Sedentaria</taxon>
        <taxon>Canalipalpata</taxon>
        <taxon>Sabellida</taxon>
        <taxon>Siboglinidae</taxon>
        <taxon>Ridgeia</taxon>
    </lineage>
</organism>
<dbReference type="Gene3D" id="2.130.10.110">
    <property type="entry name" value="Clathrin heavy-chain terminal domain"/>
    <property type="match status" value="1"/>
</dbReference>
<dbReference type="EMBL" id="JAODUO010000914">
    <property type="protein sequence ID" value="KAK2172990.1"/>
    <property type="molecule type" value="Genomic_DNA"/>
</dbReference>
<dbReference type="InterPro" id="IPR016025">
    <property type="entry name" value="Clathrin_H-chain_N"/>
</dbReference>
<keyword evidence="2" id="KW-1185">Reference proteome</keyword>
<dbReference type="GO" id="GO:0006886">
    <property type="term" value="P:intracellular protein transport"/>
    <property type="evidence" value="ECO:0007669"/>
    <property type="project" value="InterPro"/>
</dbReference>
<evidence type="ECO:0008006" key="3">
    <source>
        <dbReference type="Google" id="ProtNLM"/>
    </source>
</evidence>
<name>A0AAD9NK49_RIDPI</name>
<accession>A0AAD9NK49</accession>
<evidence type="ECO:0000313" key="1">
    <source>
        <dbReference type="EMBL" id="KAK2172990.1"/>
    </source>
</evidence>
<reference evidence="1" key="1">
    <citation type="journal article" date="2023" name="Mol. Biol. Evol.">
        <title>Third-Generation Sequencing Reveals the Adaptive Role of the Epigenome in Three Deep-Sea Polychaetes.</title>
        <authorList>
            <person name="Perez M."/>
            <person name="Aroh O."/>
            <person name="Sun Y."/>
            <person name="Lan Y."/>
            <person name="Juniper S.K."/>
            <person name="Young C.R."/>
            <person name="Angers B."/>
            <person name="Qian P.Y."/>
        </authorList>
    </citation>
    <scope>NUCLEOTIDE SEQUENCE</scope>
    <source>
        <strain evidence="1">R07B-5</strain>
    </source>
</reference>
<dbReference type="SUPFAM" id="SSF50989">
    <property type="entry name" value="Clathrin heavy-chain terminal domain"/>
    <property type="match status" value="1"/>
</dbReference>
<comment type="caution">
    <text evidence="1">The sequence shown here is derived from an EMBL/GenBank/DDBJ whole genome shotgun (WGS) entry which is preliminary data.</text>
</comment>
<dbReference type="GO" id="GO:0032051">
    <property type="term" value="F:clathrin light chain binding"/>
    <property type="evidence" value="ECO:0007669"/>
    <property type="project" value="TreeGrafter"/>
</dbReference>
<dbReference type="AlphaFoldDB" id="A0AAD9NK49"/>